<dbReference type="EMBL" id="CAUYUE010000009">
    <property type="protein sequence ID" value="CAK0783979.1"/>
    <property type="molecule type" value="Genomic_DNA"/>
</dbReference>
<evidence type="ECO:0000256" key="3">
    <source>
        <dbReference type="SAM" id="MobiDB-lite"/>
    </source>
</evidence>
<proteinExistence type="predicted"/>
<evidence type="ECO:0000313" key="6">
    <source>
        <dbReference type="Proteomes" id="UP001314263"/>
    </source>
</evidence>
<feature type="compositionally biased region" description="Polar residues" evidence="3">
    <location>
        <begin position="204"/>
        <end position="213"/>
    </location>
</feature>
<dbReference type="PANTHER" id="PTHR13681:SF24">
    <property type="entry name" value="TUDOR DOMAIN-CONTAINING PROTEIN 3"/>
    <property type="match status" value="1"/>
</dbReference>
<dbReference type="SMART" id="SM01161">
    <property type="entry name" value="DUF1767"/>
    <property type="match status" value="1"/>
</dbReference>
<sequence>MEELLQEGWSLREGAQGTLLEICKEGDLSLREAALRSDLRKIGEPALPEHVSQTAGPLKGPHVLQIVQCIDVGHPSKGGVSGSSAKRLLCIKLTDGKASCKALEMRPLQGAEGDAVAPGAKVLLAGASVKANIVLVDSRSLKLLGGRVEELYNAWNFQRKFGGSTRTAAEPADAVDGEKPPQFKTFVPGKTRVPKRVTAPTELAPNSHSSTAASMPVSAAPEPDVAAPPGFERPLQRQPQQSAHFRERPGRANSAHASRHKDADDGPSDRSGPGQRVLPAQPAQRAGVVAGLEEADARQLPSGSAAKAKLQEKLAAHQEAEGARGRGRGRGRGRRRRFHEEEEEAGITLEEWEAQQGAGAVGRGGSSMSDEALARQLQRQLDMEDATLAHEECAGQPVARSAEEDLRASLFAFDQPAEEGRGRSRGGLRRGGRGRGRQY</sequence>
<dbReference type="Proteomes" id="UP001314263">
    <property type="component" value="Unassembled WGS sequence"/>
</dbReference>
<keyword evidence="2" id="KW-0539">Nucleus</keyword>
<feature type="compositionally biased region" description="Acidic residues" evidence="3">
    <location>
        <begin position="341"/>
        <end position="353"/>
    </location>
</feature>
<keyword evidence="6" id="KW-1185">Reference proteome</keyword>
<evidence type="ECO:0000259" key="4">
    <source>
        <dbReference type="Pfam" id="PF08585"/>
    </source>
</evidence>
<feature type="compositionally biased region" description="Basic residues" evidence="3">
    <location>
        <begin position="325"/>
        <end position="337"/>
    </location>
</feature>
<feature type="region of interest" description="Disordered" evidence="3">
    <location>
        <begin position="164"/>
        <end position="379"/>
    </location>
</feature>
<dbReference type="GO" id="GO:0005634">
    <property type="term" value="C:nucleus"/>
    <property type="evidence" value="ECO:0007669"/>
    <property type="project" value="UniProtKB-SubCell"/>
</dbReference>
<dbReference type="AlphaFoldDB" id="A0AAV1IDB0"/>
<feature type="region of interest" description="Disordered" evidence="3">
    <location>
        <begin position="411"/>
        <end position="439"/>
    </location>
</feature>
<dbReference type="PANTHER" id="PTHR13681">
    <property type="entry name" value="SURVIVAL OF MOTOR NEURON-RELATED-SPLICING FACTOR 30-RELATED"/>
    <property type="match status" value="1"/>
</dbReference>
<name>A0AAV1IDB0_9CHLO</name>
<protein>
    <recommendedName>
        <fullName evidence="4">RecQ mediated genome instability protein 1 OB-fold domain-containing protein</fullName>
    </recommendedName>
</protein>
<evidence type="ECO:0000256" key="2">
    <source>
        <dbReference type="ARBA" id="ARBA00023242"/>
    </source>
</evidence>
<gene>
    <name evidence="5" type="ORF">CVIRNUC_007182</name>
</gene>
<evidence type="ECO:0000256" key="1">
    <source>
        <dbReference type="ARBA" id="ARBA00004123"/>
    </source>
</evidence>
<comment type="caution">
    <text evidence="5">The sequence shown here is derived from an EMBL/GenBank/DDBJ whole genome shotgun (WGS) entry which is preliminary data.</text>
</comment>
<dbReference type="Gene3D" id="2.40.50.770">
    <property type="entry name" value="RecQ-mediated genome instability protein Rmi1, C-terminal domain"/>
    <property type="match status" value="1"/>
</dbReference>
<feature type="compositionally biased region" description="Basic and acidic residues" evidence="3">
    <location>
        <begin position="309"/>
        <end position="324"/>
    </location>
</feature>
<accession>A0AAV1IDB0</accession>
<feature type="compositionally biased region" description="Basic residues" evidence="3">
    <location>
        <begin position="423"/>
        <end position="439"/>
    </location>
</feature>
<evidence type="ECO:0000313" key="5">
    <source>
        <dbReference type="EMBL" id="CAK0783979.1"/>
    </source>
</evidence>
<dbReference type="Pfam" id="PF08585">
    <property type="entry name" value="RMI1_N_C"/>
    <property type="match status" value="1"/>
</dbReference>
<dbReference type="InterPro" id="IPR042470">
    <property type="entry name" value="RMI1_N_C_sf"/>
</dbReference>
<comment type="subcellular location">
    <subcellularLocation>
        <location evidence="1">Nucleus</location>
    </subcellularLocation>
</comment>
<reference evidence="5 6" key="1">
    <citation type="submission" date="2023-10" db="EMBL/GenBank/DDBJ databases">
        <authorList>
            <person name="Maclean D."/>
            <person name="Macfadyen A."/>
        </authorList>
    </citation>
    <scope>NUCLEOTIDE SEQUENCE [LARGE SCALE GENOMIC DNA]</scope>
</reference>
<dbReference type="InterPro" id="IPR013894">
    <property type="entry name" value="RMI1_OB"/>
</dbReference>
<feature type="domain" description="RecQ mediated genome instability protein 1 OB-fold" evidence="4">
    <location>
        <begin position="48"/>
        <end position="159"/>
    </location>
</feature>
<organism evidence="5 6">
    <name type="scientific">Coccomyxa viridis</name>
    <dbReference type="NCBI Taxonomy" id="1274662"/>
    <lineage>
        <taxon>Eukaryota</taxon>
        <taxon>Viridiplantae</taxon>
        <taxon>Chlorophyta</taxon>
        <taxon>core chlorophytes</taxon>
        <taxon>Trebouxiophyceae</taxon>
        <taxon>Trebouxiophyceae incertae sedis</taxon>
        <taxon>Coccomyxaceae</taxon>
        <taxon>Coccomyxa</taxon>
    </lineage>
</organism>